<proteinExistence type="predicted"/>
<dbReference type="EMBL" id="CP006911">
    <property type="protein sequence ID" value="ALE02589.1"/>
    <property type="molecule type" value="Genomic_DNA"/>
</dbReference>
<accession>A0A0M4LI35</accession>
<dbReference type="GO" id="GO:0005829">
    <property type="term" value="C:cytosol"/>
    <property type="evidence" value="ECO:0007669"/>
    <property type="project" value="TreeGrafter"/>
</dbReference>
<evidence type="ECO:0000256" key="1">
    <source>
        <dbReference type="PIRSR" id="PIRSR602481-1"/>
    </source>
</evidence>
<organism evidence="2 3">
    <name type="scientific">Candidatus Pseudothioglobus singularis PS1</name>
    <dbReference type="NCBI Taxonomy" id="1125411"/>
    <lineage>
        <taxon>Bacteria</taxon>
        <taxon>Pseudomonadati</taxon>
        <taxon>Pseudomonadota</taxon>
        <taxon>Gammaproteobacteria</taxon>
        <taxon>Candidatus Pseudothioglobaceae</taxon>
        <taxon>Candidatus Pseudothioglobus</taxon>
    </lineage>
</organism>
<dbReference type="SUPFAM" id="SSF46785">
    <property type="entry name" value="Winged helix' DNA-binding domain"/>
    <property type="match status" value="1"/>
</dbReference>
<sequence>MISKTQLISRCLESGRSATPQRMSIIDELGSASKNLSAYELRDLLNDKGYSFNISTIYRVLDFWIDIGVVHKMDSSNTYLVCNDSHTHHFHVLLHCTSCKSVQESCQLSEQLSLPNSNKFAVNDSQAVEINGVCNKCQ</sequence>
<dbReference type="PANTHER" id="PTHR33202">
    <property type="entry name" value="ZINC UPTAKE REGULATION PROTEIN"/>
    <property type="match status" value="1"/>
</dbReference>
<dbReference type="PANTHER" id="PTHR33202:SF6">
    <property type="entry name" value="ZINC UPTAKE REGULATION PROTEIN"/>
    <property type="match status" value="1"/>
</dbReference>
<evidence type="ECO:0000313" key="3">
    <source>
        <dbReference type="Proteomes" id="UP000068905"/>
    </source>
</evidence>
<dbReference type="GO" id="GO:0008270">
    <property type="term" value="F:zinc ion binding"/>
    <property type="evidence" value="ECO:0007669"/>
    <property type="project" value="TreeGrafter"/>
</dbReference>
<dbReference type="InterPro" id="IPR036390">
    <property type="entry name" value="WH_DNA-bd_sf"/>
</dbReference>
<dbReference type="AlphaFoldDB" id="A0A0M4LI35"/>
<dbReference type="Proteomes" id="UP000068905">
    <property type="component" value="Chromosome"/>
</dbReference>
<gene>
    <name evidence="2" type="ORF">W908_00085</name>
</gene>
<dbReference type="GO" id="GO:0003700">
    <property type="term" value="F:DNA-binding transcription factor activity"/>
    <property type="evidence" value="ECO:0007669"/>
    <property type="project" value="InterPro"/>
</dbReference>
<dbReference type="STRING" id="1125411.W908_00085"/>
<dbReference type="GO" id="GO:0045892">
    <property type="term" value="P:negative regulation of DNA-templated transcription"/>
    <property type="evidence" value="ECO:0007669"/>
    <property type="project" value="TreeGrafter"/>
</dbReference>
<dbReference type="Gene3D" id="1.10.10.10">
    <property type="entry name" value="Winged helix-like DNA-binding domain superfamily/Winged helix DNA-binding domain"/>
    <property type="match status" value="1"/>
</dbReference>
<dbReference type="KEGG" id="tsn:W908_00085"/>
<dbReference type="RefSeq" id="WP_020023721.1">
    <property type="nucleotide sequence ID" value="NZ_CP006911.1"/>
</dbReference>
<dbReference type="InterPro" id="IPR036388">
    <property type="entry name" value="WH-like_DNA-bd_sf"/>
</dbReference>
<dbReference type="InterPro" id="IPR002481">
    <property type="entry name" value="FUR"/>
</dbReference>
<dbReference type="GO" id="GO:1900376">
    <property type="term" value="P:regulation of secondary metabolite biosynthetic process"/>
    <property type="evidence" value="ECO:0007669"/>
    <property type="project" value="TreeGrafter"/>
</dbReference>
<dbReference type="GO" id="GO:0000976">
    <property type="term" value="F:transcription cis-regulatory region binding"/>
    <property type="evidence" value="ECO:0007669"/>
    <property type="project" value="TreeGrafter"/>
</dbReference>
<keyword evidence="1" id="KW-0479">Metal-binding</keyword>
<feature type="binding site" evidence="1">
    <location>
        <position position="137"/>
    </location>
    <ligand>
        <name>Zn(2+)</name>
        <dbReference type="ChEBI" id="CHEBI:29105"/>
    </ligand>
</feature>
<dbReference type="Pfam" id="PF01475">
    <property type="entry name" value="FUR"/>
    <property type="match status" value="1"/>
</dbReference>
<evidence type="ECO:0000313" key="2">
    <source>
        <dbReference type="EMBL" id="ALE02589.1"/>
    </source>
</evidence>
<feature type="binding site" evidence="1">
    <location>
        <position position="134"/>
    </location>
    <ligand>
        <name>Zn(2+)</name>
        <dbReference type="ChEBI" id="CHEBI:29105"/>
    </ligand>
</feature>
<keyword evidence="1" id="KW-0862">Zinc</keyword>
<reference evidence="2 3" key="1">
    <citation type="journal article" date="2015" name="Genome Announc.">
        <title>Genome Sequence of 'Candidatus Thioglobus singularis' Strain PS1, a Mixotroph from the SUP05 Clade of Marine Gammaproteobacteria.</title>
        <authorList>
            <person name="Marshall K.T."/>
            <person name="Morris R.M."/>
        </authorList>
    </citation>
    <scope>NUCLEOTIDE SEQUENCE [LARGE SCALE GENOMIC DNA]</scope>
    <source>
        <strain evidence="2 3">PS1</strain>
    </source>
</reference>
<keyword evidence="3" id="KW-1185">Reference proteome</keyword>
<protein>
    <recommendedName>
        <fullName evidence="4">Fur family transcriptional regulator</fullName>
    </recommendedName>
</protein>
<dbReference type="OrthoDB" id="9801127at2"/>
<comment type="cofactor">
    <cofactor evidence="1">
        <name>Zn(2+)</name>
        <dbReference type="ChEBI" id="CHEBI:29105"/>
    </cofactor>
    <text evidence="1">Binds 1 zinc ion per subunit.</text>
</comment>
<feature type="binding site" evidence="1">
    <location>
        <position position="96"/>
    </location>
    <ligand>
        <name>Zn(2+)</name>
        <dbReference type="ChEBI" id="CHEBI:29105"/>
    </ligand>
</feature>
<name>A0A0M4LI35_9GAMM</name>
<evidence type="ECO:0008006" key="4">
    <source>
        <dbReference type="Google" id="ProtNLM"/>
    </source>
</evidence>